<feature type="compositionally biased region" description="Polar residues" evidence="1">
    <location>
        <begin position="1"/>
        <end position="11"/>
    </location>
</feature>
<gene>
    <name evidence="2" type="ORF">BM221_005224</name>
</gene>
<evidence type="ECO:0000256" key="1">
    <source>
        <dbReference type="SAM" id="MobiDB-lite"/>
    </source>
</evidence>
<proteinExistence type="predicted"/>
<protein>
    <submittedName>
        <fullName evidence="2">Uncharacterized protein</fullName>
    </submittedName>
</protein>
<name>A0A2N6NMZ9_BEABA</name>
<organism evidence="2 3">
    <name type="scientific">Beauveria bassiana</name>
    <name type="common">White muscardine disease fungus</name>
    <name type="synonym">Tritirachium shiotae</name>
    <dbReference type="NCBI Taxonomy" id="176275"/>
    <lineage>
        <taxon>Eukaryota</taxon>
        <taxon>Fungi</taxon>
        <taxon>Dikarya</taxon>
        <taxon>Ascomycota</taxon>
        <taxon>Pezizomycotina</taxon>
        <taxon>Sordariomycetes</taxon>
        <taxon>Hypocreomycetidae</taxon>
        <taxon>Hypocreales</taxon>
        <taxon>Cordycipitaceae</taxon>
        <taxon>Beauveria</taxon>
    </lineage>
</organism>
<dbReference type="EMBL" id="MRVG01000005">
    <property type="protein sequence ID" value="PMB68643.1"/>
    <property type="molecule type" value="Genomic_DNA"/>
</dbReference>
<evidence type="ECO:0000313" key="2">
    <source>
        <dbReference type="EMBL" id="PMB68643.1"/>
    </source>
</evidence>
<dbReference type="AlphaFoldDB" id="A0A2N6NMZ9"/>
<sequence>MGPATTLSSNRSGEGEDSAGAEGRVKGLGHGDLLGEDADGGLVAGLDGEDGAGGAENGLVGEERGGAEVGGEANVFEDGGRLHHAGGVGEAKLVLAGLDGLDAALGEGGLQQADVLGLGLANLLEVVDGLLVEAEGGKVGGGKPGKALLVKGVFEVFEREGAVGKGRGGRVS</sequence>
<dbReference type="Proteomes" id="UP000235728">
    <property type="component" value="Unassembled WGS sequence"/>
</dbReference>
<evidence type="ECO:0000313" key="3">
    <source>
        <dbReference type="Proteomes" id="UP000235728"/>
    </source>
</evidence>
<feature type="region of interest" description="Disordered" evidence="1">
    <location>
        <begin position="1"/>
        <end position="33"/>
    </location>
</feature>
<comment type="caution">
    <text evidence="2">The sequence shown here is derived from an EMBL/GenBank/DDBJ whole genome shotgun (WGS) entry which is preliminary data.</text>
</comment>
<accession>A0A2N6NMZ9</accession>
<reference evidence="2 3" key="1">
    <citation type="journal article" date="2016" name="Appl. Microbiol. Biotechnol.">
        <title>Characterization of T-DNA insertion mutants with decreased virulence in the entomopathogenic fungus Beauveria bassiana JEF-007.</title>
        <authorList>
            <person name="Kim S."/>
            <person name="Lee S.J."/>
            <person name="Nai Y.S."/>
            <person name="Yu J.S."/>
            <person name="Lee M.R."/>
            <person name="Yang Y.T."/>
            <person name="Kim J.S."/>
        </authorList>
    </citation>
    <scope>NUCLEOTIDE SEQUENCE [LARGE SCALE GENOMIC DNA]</scope>
    <source>
        <strain evidence="2 3">JEF-007</strain>
    </source>
</reference>